<name>A0AAE3MZN2_9HYPH</name>
<dbReference type="Proteomes" id="UP001208771">
    <property type="component" value="Unassembled WGS sequence"/>
</dbReference>
<gene>
    <name evidence="2" type="ORF">NOF55_09030</name>
</gene>
<keyword evidence="3" id="KW-1185">Reference proteome</keyword>
<dbReference type="AlphaFoldDB" id="A0AAE3MZN2"/>
<sequence length="112" mass="11608">MWLAVLMLLASYGGWQSADTTRVQSASAASGANSSLIFGTRDAVRVVLTAEVQQSNKVRAFDMPDAFAGASGPELPEPAWGNTVATRSGEIVHAASSSVFHPRAPPAPPALT</sequence>
<dbReference type="EMBL" id="JANFPI010000003">
    <property type="protein sequence ID" value="MCX8997246.1"/>
    <property type="molecule type" value="Genomic_DNA"/>
</dbReference>
<comment type="caution">
    <text evidence="2">The sequence shown here is derived from an EMBL/GenBank/DDBJ whole genome shotgun (WGS) entry which is preliminary data.</text>
</comment>
<evidence type="ECO:0000256" key="1">
    <source>
        <dbReference type="SAM" id="SignalP"/>
    </source>
</evidence>
<evidence type="ECO:0000313" key="3">
    <source>
        <dbReference type="Proteomes" id="UP001208771"/>
    </source>
</evidence>
<reference evidence="2" key="1">
    <citation type="submission" date="2022-07" db="EMBL/GenBank/DDBJ databases">
        <title>Ectorhizobium quercum gen.nov., sp. nov.</title>
        <authorList>
            <person name="Ma T."/>
            <person name="Li Y."/>
        </authorList>
    </citation>
    <scope>NUCLEOTIDE SEQUENCE</scope>
    <source>
        <strain evidence="2">BDR2-2</strain>
    </source>
</reference>
<organism evidence="2 3">
    <name type="scientific">Ectorhizobium quercum</name>
    <dbReference type="NCBI Taxonomy" id="2965071"/>
    <lineage>
        <taxon>Bacteria</taxon>
        <taxon>Pseudomonadati</taxon>
        <taxon>Pseudomonadota</taxon>
        <taxon>Alphaproteobacteria</taxon>
        <taxon>Hyphomicrobiales</taxon>
        <taxon>Rhizobiaceae</taxon>
        <taxon>Ectorhizobium</taxon>
    </lineage>
</organism>
<keyword evidence="1" id="KW-0732">Signal</keyword>
<proteinExistence type="predicted"/>
<evidence type="ECO:0000313" key="2">
    <source>
        <dbReference type="EMBL" id="MCX8997246.1"/>
    </source>
</evidence>
<dbReference type="RefSeq" id="WP_306411040.1">
    <property type="nucleotide sequence ID" value="NZ_JANFPI010000003.1"/>
</dbReference>
<accession>A0AAE3MZN2</accession>
<protein>
    <submittedName>
        <fullName evidence="2">Uncharacterized protein</fullName>
    </submittedName>
</protein>
<feature type="chain" id="PRO_5041941900" evidence="1">
    <location>
        <begin position="18"/>
        <end position="112"/>
    </location>
</feature>
<feature type="signal peptide" evidence="1">
    <location>
        <begin position="1"/>
        <end position="17"/>
    </location>
</feature>